<accession>A0A848DDD0</accession>
<keyword evidence="9" id="KW-1185">Reference proteome</keyword>
<evidence type="ECO:0000313" key="9">
    <source>
        <dbReference type="Proteomes" id="UP000586918"/>
    </source>
</evidence>
<protein>
    <submittedName>
        <fullName evidence="8">Ferredoxin</fullName>
    </submittedName>
</protein>
<dbReference type="RefSeq" id="WP_169410097.1">
    <property type="nucleotide sequence ID" value="NZ_JAAXKZ010000006.1"/>
</dbReference>
<evidence type="ECO:0000256" key="5">
    <source>
        <dbReference type="ARBA" id="ARBA00023004"/>
    </source>
</evidence>
<dbReference type="InterPro" id="IPR051269">
    <property type="entry name" value="Fe-S_cluster_ET"/>
</dbReference>
<evidence type="ECO:0000256" key="4">
    <source>
        <dbReference type="ARBA" id="ARBA00022982"/>
    </source>
</evidence>
<keyword evidence="3" id="KW-0479">Metal-binding</keyword>
<keyword evidence="7" id="KW-0003">3Fe-4S</keyword>
<keyword evidence="2" id="KW-0813">Transport</keyword>
<reference evidence="8 9" key="1">
    <citation type="submission" date="2020-04" db="EMBL/GenBank/DDBJ databases">
        <authorList>
            <person name="Klaysubun C."/>
            <person name="Duangmal K."/>
            <person name="Lipun K."/>
        </authorList>
    </citation>
    <scope>NUCLEOTIDE SEQUENCE [LARGE SCALE GENOMIC DNA]</scope>
    <source>
        <strain evidence="8 9">DSM 45300</strain>
    </source>
</reference>
<evidence type="ECO:0000256" key="7">
    <source>
        <dbReference type="ARBA" id="ARBA00023291"/>
    </source>
</evidence>
<keyword evidence="6" id="KW-0411">Iron-sulfur</keyword>
<name>A0A848DDD0_9PSEU</name>
<evidence type="ECO:0000256" key="6">
    <source>
        <dbReference type="ARBA" id="ARBA00023014"/>
    </source>
</evidence>
<comment type="caution">
    <text evidence="8">The sequence shown here is derived from an EMBL/GenBank/DDBJ whole genome shotgun (WGS) entry which is preliminary data.</text>
</comment>
<dbReference type="GO" id="GO:0051538">
    <property type="term" value="F:3 iron, 4 sulfur cluster binding"/>
    <property type="evidence" value="ECO:0007669"/>
    <property type="project" value="UniProtKB-KW"/>
</dbReference>
<dbReference type="PANTHER" id="PTHR36923">
    <property type="entry name" value="FERREDOXIN"/>
    <property type="match status" value="1"/>
</dbReference>
<evidence type="ECO:0000256" key="3">
    <source>
        <dbReference type="ARBA" id="ARBA00022723"/>
    </source>
</evidence>
<dbReference type="GO" id="GO:0046872">
    <property type="term" value="F:metal ion binding"/>
    <property type="evidence" value="ECO:0007669"/>
    <property type="project" value="UniProtKB-KW"/>
</dbReference>
<dbReference type="Gene3D" id="3.30.70.20">
    <property type="match status" value="1"/>
</dbReference>
<keyword evidence="5" id="KW-0408">Iron</keyword>
<sequence>MRLRVDPVKCQGYAICTEVAARHFSLDDWGFAQALVVDVAEADVEAVTEAITDCPVRAIRWIPGPGEDDGRGTQEPAG</sequence>
<dbReference type="Proteomes" id="UP000586918">
    <property type="component" value="Unassembled WGS sequence"/>
</dbReference>
<dbReference type="SUPFAM" id="SSF54862">
    <property type="entry name" value="4Fe-4S ferredoxins"/>
    <property type="match status" value="1"/>
</dbReference>
<dbReference type="EMBL" id="JAAXKZ010000006">
    <property type="protein sequence ID" value="NMH90604.1"/>
    <property type="molecule type" value="Genomic_DNA"/>
</dbReference>
<dbReference type="AlphaFoldDB" id="A0A848DDD0"/>
<evidence type="ECO:0000256" key="2">
    <source>
        <dbReference type="ARBA" id="ARBA00022448"/>
    </source>
</evidence>
<gene>
    <name evidence="8" type="ORF">HF519_03205</name>
</gene>
<keyword evidence="4" id="KW-0249">Electron transport</keyword>
<proteinExistence type="predicted"/>
<dbReference type="PANTHER" id="PTHR36923:SF3">
    <property type="entry name" value="FERREDOXIN"/>
    <property type="match status" value="1"/>
</dbReference>
<evidence type="ECO:0000256" key="1">
    <source>
        <dbReference type="ARBA" id="ARBA00001927"/>
    </source>
</evidence>
<organism evidence="8 9">
    <name type="scientific">Pseudonocardia bannensis</name>
    <dbReference type="NCBI Taxonomy" id="630973"/>
    <lineage>
        <taxon>Bacteria</taxon>
        <taxon>Bacillati</taxon>
        <taxon>Actinomycetota</taxon>
        <taxon>Actinomycetes</taxon>
        <taxon>Pseudonocardiales</taxon>
        <taxon>Pseudonocardiaceae</taxon>
        <taxon>Pseudonocardia</taxon>
    </lineage>
</organism>
<evidence type="ECO:0000313" key="8">
    <source>
        <dbReference type="EMBL" id="NMH90604.1"/>
    </source>
</evidence>
<dbReference type="Pfam" id="PF13459">
    <property type="entry name" value="Fer4_15"/>
    <property type="match status" value="1"/>
</dbReference>
<comment type="cofactor">
    <cofactor evidence="1">
        <name>[3Fe-4S] cluster</name>
        <dbReference type="ChEBI" id="CHEBI:21137"/>
    </cofactor>
</comment>